<organism evidence="1 4">
    <name type="scientific">Pseudomonas amygdali pv. eriobotryae</name>
    <dbReference type="NCBI Taxonomy" id="129137"/>
    <lineage>
        <taxon>Bacteria</taxon>
        <taxon>Pseudomonadati</taxon>
        <taxon>Pseudomonadota</taxon>
        <taxon>Gammaproteobacteria</taxon>
        <taxon>Pseudomonadales</taxon>
        <taxon>Pseudomonadaceae</taxon>
        <taxon>Pseudomonas</taxon>
        <taxon>Pseudomonas amygdali</taxon>
    </lineage>
</organism>
<dbReference type="Proteomes" id="UP000272627">
    <property type="component" value="Unassembled WGS sequence"/>
</dbReference>
<dbReference type="EMBL" id="RBOA01000320">
    <property type="protein sequence ID" value="RML98382.1"/>
    <property type="molecule type" value="Genomic_DNA"/>
</dbReference>
<sequence length="81" mass="8083">MGKKLWHLPGISNVLVAVDKSKVVLAGAVKAGAGAAIETSIAAAEGARTIKLATSLSKSHSGVALSVFCGQNDNSQAHANS</sequence>
<gene>
    <name evidence="1" type="ORF">ALO70_102281</name>
    <name evidence="3" type="ORF">ALQ39_102640</name>
    <name evidence="2" type="ORF">ALQ86_102419</name>
</gene>
<evidence type="ECO:0000313" key="1">
    <source>
        <dbReference type="EMBL" id="KPX25612.1"/>
    </source>
</evidence>
<evidence type="ECO:0000313" key="5">
    <source>
        <dbReference type="Proteomes" id="UP000272627"/>
    </source>
</evidence>
<evidence type="ECO:0000313" key="3">
    <source>
        <dbReference type="EMBL" id="RMO62312.1"/>
    </source>
</evidence>
<dbReference type="AlphaFoldDB" id="A0A0P9Q3L0"/>
<proteinExistence type="predicted"/>
<reference evidence="5 6" key="2">
    <citation type="submission" date="2018-08" db="EMBL/GenBank/DDBJ databases">
        <title>Recombination of ecologically and evolutionarily significant loci maintains genetic cohesion in the Pseudomonas syringae species complex.</title>
        <authorList>
            <person name="Dillon M."/>
            <person name="Thakur S."/>
            <person name="Almeida R.N.D."/>
            <person name="Weir B.S."/>
            <person name="Guttman D.S."/>
        </authorList>
    </citation>
    <scope>NUCLEOTIDE SEQUENCE [LARGE SCALE GENOMIC DNA]</scope>
    <source>
        <strain evidence="3 6">ICMP 4316</strain>
        <strain evidence="2 5">ICMP 8636</strain>
    </source>
</reference>
<accession>A0A0P9Q3L0</accession>
<dbReference type="EMBL" id="LJQI01000290">
    <property type="protein sequence ID" value="KPX25612.1"/>
    <property type="molecule type" value="Genomic_DNA"/>
</dbReference>
<dbReference type="Proteomes" id="UP000050490">
    <property type="component" value="Unassembled WGS sequence"/>
</dbReference>
<evidence type="ECO:0000313" key="2">
    <source>
        <dbReference type="EMBL" id="RML98382.1"/>
    </source>
</evidence>
<dbReference type="EMBL" id="RBPV01000137">
    <property type="protein sequence ID" value="RMO62312.1"/>
    <property type="molecule type" value="Genomic_DNA"/>
</dbReference>
<evidence type="ECO:0000313" key="6">
    <source>
        <dbReference type="Proteomes" id="UP000275613"/>
    </source>
</evidence>
<reference evidence="1 4" key="1">
    <citation type="submission" date="2015-09" db="EMBL/GenBank/DDBJ databases">
        <title>Genome announcement of multiple Pseudomonas syringae strains.</title>
        <authorList>
            <person name="Thakur S."/>
            <person name="Wang P.W."/>
            <person name="Gong Y."/>
            <person name="Weir B.S."/>
            <person name="Guttman D.S."/>
        </authorList>
    </citation>
    <scope>NUCLEOTIDE SEQUENCE [LARGE SCALE GENOMIC DNA]</scope>
    <source>
        <strain evidence="1 4">ICMP4455</strain>
    </source>
</reference>
<evidence type="ECO:0000313" key="4">
    <source>
        <dbReference type="Proteomes" id="UP000050490"/>
    </source>
</evidence>
<dbReference type="RefSeq" id="WP_057421719.1">
    <property type="nucleotide sequence ID" value="NZ_BMZY01000007.1"/>
</dbReference>
<dbReference type="Proteomes" id="UP000275613">
    <property type="component" value="Unassembled WGS sequence"/>
</dbReference>
<comment type="caution">
    <text evidence="1">The sequence shown here is derived from an EMBL/GenBank/DDBJ whole genome shotgun (WGS) entry which is preliminary data.</text>
</comment>
<protein>
    <submittedName>
        <fullName evidence="1">Uncharacterized protein</fullName>
    </submittedName>
</protein>
<name>A0A0P9Q3L0_PSEA0</name>